<dbReference type="AlphaFoldDB" id="A0A0A9FIF5"/>
<reference evidence="1" key="2">
    <citation type="journal article" date="2015" name="Data Brief">
        <title>Shoot transcriptome of the giant reed, Arundo donax.</title>
        <authorList>
            <person name="Barrero R.A."/>
            <person name="Guerrero F.D."/>
            <person name="Moolhuijzen P."/>
            <person name="Goolsby J.A."/>
            <person name="Tidwell J."/>
            <person name="Bellgard S.E."/>
            <person name="Bellgard M.I."/>
        </authorList>
    </citation>
    <scope>NUCLEOTIDE SEQUENCE</scope>
    <source>
        <tissue evidence="1">Shoot tissue taken approximately 20 cm above the soil surface</tissue>
    </source>
</reference>
<organism evidence="1">
    <name type="scientific">Arundo donax</name>
    <name type="common">Giant reed</name>
    <name type="synonym">Donax arundinaceus</name>
    <dbReference type="NCBI Taxonomy" id="35708"/>
    <lineage>
        <taxon>Eukaryota</taxon>
        <taxon>Viridiplantae</taxon>
        <taxon>Streptophyta</taxon>
        <taxon>Embryophyta</taxon>
        <taxon>Tracheophyta</taxon>
        <taxon>Spermatophyta</taxon>
        <taxon>Magnoliopsida</taxon>
        <taxon>Liliopsida</taxon>
        <taxon>Poales</taxon>
        <taxon>Poaceae</taxon>
        <taxon>PACMAD clade</taxon>
        <taxon>Arundinoideae</taxon>
        <taxon>Arundineae</taxon>
        <taxon>Arundo</taxon>
    </lineage>
</organism>
<proteinExistence type="predicted"/>
<evidence type="ECO:0000313" key="1">
    <source>
        <dbReference type="EMBL" id="JAE08043.1"/>
    </source>
</evidence>
<name>A0A0A9FIF5_ARUDO</name>
<accession>A0A0A9FIF5</accession>
<reference evidence="1" key="1">
    <citation type="submission" date="2014-09" db="EMBL/GenBank/DDBJ databases">
        <authorList>
            <person name="Magalhaes I.L.F."/>
            <person name="Oliveira U."/>
            <person name="Santos F.R."/>
            <person name="Vidigal T.H.D.A."/>
            <person name="Brescovit A.D."/>
            <person name="Santos A.J."/>
        </authorList>
    </citation>
    <scope>NUCLEOTIDE SEQUENCE</scope>
    <source>
        <tissue evidence="1">Shoot tissue taken approximately 20 cm above the soil surface</tissue>
    </source>
</reference>
<protein>
    <submittedName>
        <fullName evidence="1">Uncharacterized protein</fullName>
    </submittedName>
</protein>
<sequence>MRLLGHPQGERKMRTVRPLGGAILRSSASSSR</sequence>
<dbReference type="EMBL" id="GBRH01189853">
    <property type="protein sequence ID" value="JAE08043.1"/>
    <property type="molecule type" value="Transcribed_RNA"/>
</dbReference>